<keyword evidence="6" id="KW-0868">Chloride</keyword>
<feature type="transmembrane region" description="Helical" evidence="6">
    <location>
        <begin position="361"/>
        <end position="380"/>
    </location>
</feature>
<dbReference type="InterPro" id="IPR000615">
    <property type="entry name" value="Bestrophin"/>
</dbReference>
<feature type="transmembrane region" description="Helical" evidence="6">
    <location>
        <begin position="36"/>
        <end position="55"/>
    </location>
</feature>
<evidence type="ECO:0000256" key="3">
    <source>
        <dbReference type="ARBA" id="ARBA00022989"/>
    </source>
</evidence>
<dbReference type="STRING" id="282301.A0A267DQK5"/>
<sequence length="600" mass="66374">MVVSYASKIYTKDRLFFLKLLFRWTGSVWEMLWVDYIFFVTAYVILAVIYHQALANHEHRMITFEAVVRWLSKIRTSVPLSFMLGFFVSTVFSRWWSTCMAIPWLSSMSFYTQALVESTHPVKSDIARKIRITILRYSNLSWILMMATISQQIKDRFGFNQPLKAKKSSQDRSAGTTAAATAGTGNDSTDGNKNSKKPEFELTWRERLDLINSDEKVRKHFGRLVTAEEVETFARSAELSQSTDLTYSPEYWLPLAWASRLIKRARMLGLIAEERELLFLVEMINKFRGDLGTVWSYTEFNVPLVYTQVAVAAVYLFLFSTLLSTQLIRPEMVRQVTMAPAAQSINETQSSVIDTVLGVELLAYFPILGSLEFIFYLGWFKIGIMLLNPLGKDRADLPLSDILNSNLKASVKLGGAEDSLFPPGLTDNGEPVEQQVSLLLRAFDFSEVHAHDNFTSAEEVEAHLHKHLLRRLQGTGKEIVNTLDFLQLRNVGKKKSTAKAAATAAAASAAAPKKSASGSDLLDKSGSVGGSGAAAAAAAAALAASPSTDSLTSMEVAAMRASGLSATVRNPRRESMPLLGHQGGGDDDFELGGKSAEERV</sequence>
<dbReference type="PANTHER" id="PTHR10736">
    <property type="entry name" value="BESTROPHIN"/>
    <property type="match status" value="1"/>
</dbReference>
<dbReference type="GO" id="GO:0005886">
    <property type="term" value="C:plasma membrane"/>
    <property type="evidence" value="ECO:0007669"/>
    <property type="project" value="UniProtKB-SubCell"/>
</dbReference>
<dbReference type="OrthoDB" id="201595at2759"/>
<evidence type="ECO:0000256" key="2">
    <source>
        <dbReference type="ARBA" id="ARBA00022692"/>
    </source>
</evidence>
<dbReference type="EMBL" id="NIVC01003422">
    <property type="protein sequence ID" value="PAA51485.1"/>
    <property type="molecule type" value="Genomic_DNA"/>
</dbReference>
<comment type="subcellular location">
    <subcellularLocation>
        <location evidence="6">Cell membrane</location>
        <topology evidence="6">Multi-pass membrane protein</topology>
    </subcellularLocation>
    <subcellularLocation>
        <location evidence="1">Membrane</location>
    </subcellularLocation>
</comment>
<evidence type="ECO:0000256" key="4">
    <source>
        <dbReference type="ARBA" id="ARBA00023136"/>
    </source>
</evidence>
<comment type="function">
    <text evidence="6">Forms chloride channels.</text>
</comment>
<dbReference type="Pfam" id="PF01062">
    <property type="entry name" value="Bestrophin"/>
    <property type="match status" value="2"/>
</dbReference>
<protein>
    <recommendedName>
        <fullName evidence="6">Bestrophin homolog</fullName>
    </recommendedName>
</protein>
<keyword evidence="2 6" id="KW-0812">Transmembrane</keyword>
<comment type="caution">
    <text evidence="8">The sequence shown here is derived from an EMBL/GenBank/DDBJ whole genome shotgun (WGS) entry which is preliminary data.</text>
</comment>
<keyword evidence="6" id="KW-1003">Cell membrane</keyword>
<keyword evidence="6" id="KW-0406">Ion transport</keyword>
<feature type="compositionally biased region" description="Low complexity" evidence="7">
    <location>
        <begin position="173"/>
        <end position="192"/>
    </location>
</feature>
<evidence type="ECO:0000256" key="1">
    <source>
        <dbReference type="ARBA" id="ARBA00004370"/>
    </source>
</evidence>
<feature type="transmembrane region" description="Helical" evidence="6">
    <location>
        <begin position="305"/>
        <end position="328"/>
    </location>
</feature>
<feature type="transmembrane region" description="Helical" evidence="6">
    <location>
        <begin position="76"/>
        <end position="96"/>
    </location>
</feature>
<evidence type="ECO:0000256" key="7">
    <source>
        <dbReference type="SAM" id="MobiDB-lite"/>
    </source>
</evidence>
<dbReference type="AlphaFoldDB" id="A0A267DQK5"/>
<dbReference type="GO" id="GO:0005254">
    <property type="term" value="F:chloride channel activity"/>
    <property type="evidence" value="ECO:0007669"/>
    <property type="project" value="UniProtKB-KW"/>
</dbReference>
<accession>A0A267DQK5</accession>
<keyword evidence="4 6" id="KW-0472">Membrane</keyword>
<dbReference type="InterPro" id="IPR021134">
    <property type="entry name" value="Bestrophin-like"/>
</dbReference>
<keyword evidence="9" id="KW-1185">Reference proteome</keyword>
<dbReference type="Proteomes" id="UP000215902">
    <property type="component" value="Unassembled WGS sequence"/>
</dbReference>
<feature type="region of interest" description="Disordered" evidence="7">
    <location>
        <begin position="164"/>
        <end position="196"/>
    </location>
</feature>
<evidence type="ECO:0000313" key="8">
    <source>
        <dbReference type="EMBL" id="PAA51485.1"/>
    </source>
</evidence>
<dbReference type="GO" id="GO:0034707">
    <property type="term" value="C:chloride channel complex"/>
    <property type="evidence" value="ECO:0007669"/>
    <property type="project" value="UniProtKB-KW"/>
</dbReference>
<dbReference type="PANTHER" id="PTHR10736:SF65">
    <property type="entry name" value="BESTROPHIN 1, ISOFORM C-RELATED"/>
    <property type="match status" value="1"/>
</dbReference>
<evidence type="ECO:0000256" key="5">
    <source>
        <dbReference type="ARBA" id="ARBA00034769"/>
    </source>
</evidence>
<proteinExistence type="inferred from homology"/>
<feature type="region of interest" description="Disordered" evidence="7">
    <location>
        <begin position="563"/>
        <end position="600"/>
    </location>
</feature>
<keyword evidence="3 6" id="KW-1133">Transmembrane helix</keyword>
<keyword evidence="6" id="KW-0407">Ion channel</keyword>
<evidence type="ECO:0000256" key="6">
    <source>
        <dbReference type="RuleBase" id="RU363126"/>
    </source>
</evidence>
<comment type="similarity">
    <text evidence="5 6">Belongs to the anion channel-forming bestrophin (TC 1.A.46) family. Calcium-sensitive chloride channel subfamily.</text>
</comment>
<organism evidence="8 9">
    <name type="scientific">Macrostomum lignano</name>
    <dbReference type="NCBI Taxonomy" id="282301"/>
    <lineage>
        <taxon>Eukaryota</taxon>
        <taxon>Metazoa</taxon>
        <taxon>Spiralia</taxon>
        <taxon>Lophotrochozoa</taxon>
        <taxon>Platyhelminthes</taxon>
        <taxon>Rhabditophora</taxon>
        <taxon>Macrostomorpha</taxon>
        <taxon>Macrostomida</taxon>
        <taxon>Macrostomidae</taxon>
        <taxon>Macrostomum</taxon>
    </lineage>
</organism>
<reference evidence="8 9" key="1">
    <citation type="submission" date="2017-06" db="EMBL/GenBank/DDBJ databases">
        <title>A platform for efficient transgenesis in Macrostomum lignano, a flatworm model organism for stem cell research.</title>
        <authorList>
            <person name="Berezikov E."/>
        </authorList>
    </citation>
    <scope>NUCLEOTIDE SEQUENCE [LARGE SCALE GENOMIC DNA]</scope>
    <source>
        <strain evidence="8">DV1</strain>
        <tissue evidence="8">Whole organism</tissue>
    </source>
</reference>
<name>A0A267DQK5_9PLAT</name>
<gene>
    <name evidence="8" type="ORF">BOX15_Mlig017879g3</name>
</gene>
<evidence type="ECO:0000313" key="9">
    <source>
        <dbReference type="Proteomes" id="UP000215902"/>
    </source>
</evidence>
<keyword evidence="6" id="KW-0813">Transport</keyword>
<keyword evidence="6" id="KW-0869">Chloride channel</keyword>